<dbReference type="eggNOG" id="COG1305">
    <property type="taxonomic scope" value="Bacteria"/>
</dbReference>
<dbReference type="InterPro" id="IPR002931">
    <property type="entry name" value="Transglutaminase-like"/>
</dbReference>
<evidence type="ECO:0000313" key="3">
    <source>
        <dbReference type="Proteomes" id="UP000002220"/>
    </source>
</evidence>
<keyword evidence="3" id="KW-1185">Reference proteome</keyword>
<evidence type="ECO:0000313" key="2">
    <source>
        <dbReference type="EMBL" id="ADG67444.1"/>
    </source>
</evidence>
<dbReference type="Pfam" id="PF01841">
    <property type="entry name" value="Transglut_core"/>
    <property type="match status" value="1"/>
</dbReference>
<dbReference type="STRING" id="521674.Plim_1611"/>
<proteinExistence type="predicted"/>
<sequence>MKRIRIIHNTEYHYNEPVTLGPHRAMVRPREGHDLHIISSRLEIEPAAEVRWVRDIYGNSIAIINFLEPASKLRFYSEVEVDLYDDYGLSCSIDPIGQSYPFQYSADEQVELFPFRLPSYPADGAVIHEWLSTLYQPGQLLNTADLLTTLNTRIYESFQYMHREEPGVQLPCETIRLGTGSCRDYAVLMMEAARHWGLAARFVTGYVQMGAEQHGSTHAWTEIYLPGAGWRGFDPTNNKLAGAEHVSVGVSREQDKASPLAGYWSGPSNAFNHMEVNVQVFDVNELPAVPVSQEPVSSTESRSST</sequence>
<dbReference type="Pfam" id="PF08379">
    <property type="entry name" value="Bact_transglu_N"/>
    <property type="match status" value="1"/>
</dbReference>
<reference evidence="2 3" key="1">
    <citation type="journal article" date="2010" name="Stand. Genomic Sci.">
        <title>Complete genome sequence of Planctomyces limnophilus type strain (Mu 290).</title>
        <authorList>
            <person name="Labutti K."/>
            <person name="Sikorski J."/>
            <person name="Schneider S."/>
            <person name="Nolan M."/>
            <person name="Lucas S."/>
            <person name="Glavina Del Rio T."/>
            <person name="Tice H."/>
            <person name="Cheng J.F."/>
            <person name="Goodwin L."/>
            <person name="Pitluck S."/>
            <person name="Liolios K."/>
            <person name="Ivanova N."/>
            <person name="Mavromatis K."/>
            <person name="Mikhailova N."/>
            <person name="Pati A."/>
            <person name="Chen A."/>
            <person name="Palaniappan K."/>
            <person name="Land M."/>
            <person name="Hauser L."/>
            <person name="Chang Y.J."/>
            <person name="Jeffries C.D."/>
            <person name="Tindall B.J."/>
            <person name="Rohde M."/>
            <person name="Goker M."/>
            <person name="Woyke T."/>
            <person name="Bristow J."/>
            <person name="Eisen J.A."/>
            <person name="Markowitz V."/>
            <person name="Hugenholtz P."/>
            <person name="Kyrpides N.C."/>
            <person name="Klenk H.P."/>
            <person name="Lapidus A."/>
        </authorList>
    </citation>
    <scope>NUCLEOTIDE SEQUENCE [LARGE SCALE GENOMIC DNA]</scope>
    <source>
        <strain evidence="3">ATCC 43296 / DSM 3776 / IFAM 1008 / 290</strain>
    </source>
</reference>
<accession>D5SWU4</accession>
<name>D5SWU4_PLAL2</name>
<dbReference type="Gene3D" id="3.10.620.30">
    <property type="match status" value="1"/>
</dbReference>
<evidence type="ECO:0000259" key="1">
    <source>
        <dbReference type="SMART" id="SM00460"/>
    </source>
</evidence>
<gene>
    <name evidence="2" type="ordered locus">Plim_1611</name>
</gene>
<dbReference type="InterPro" id="IPR038765">
    <property type="entry name" value="Papain-like_cys_pep_sf"/>
</dbReference>
<dbReference type="OrthoDB" id="9787782at2"/>
<dbReference type="Proteomes" id="UP000002220">
    <property type="component" value="Chromosome"/>
</dbReference>
<dbReference type="PANTHER" id="PTHR33490">
    <property type="entry name" value="BLR5614 PROTEIN-RELATED"/>
    <property type="match status" value="1"/>
</dbReference>
<dbReference type="SMART" id="SM00460">
    <property type="entry name" value="TGc"/>
    <property type="match status" value="1"/>
</dbReference>
<dbReference type="KEGG" id="plm:Plim_1611"/>
<dbReference type="PANTHER" id="PTHR33490:SF1">
    <property type="entry name" value="SLL1233 PROTEIN"/>
    <property type="match status" value="1"/>
</dbReference>
<dbReference type="RefSeq" id="WP_013109875.1">
    <property type="nucleotide sequence ID" value="NC_014148.1"/>
</dbReference>
<dbReference type="InterPro" id="IPR013589">
    <property type="entry name" value="Bac_transglu_N"/>
</dbReference>
<organism evidence="2 3">
    <name type="scientific">Planctopirus limnophila (strain ATCC 43296 / DSM 3776 / IFAM 1008 / Mu 290)</name>
    <name type="common">Planctomyces limnophilus</name>
    <dbReference type="NCBI Taxonomy" id="521674"/>
    <lineage>
        <taxon>Bacteria</taxon>
        <taxon>Pseudomonadati</taxon>
        <taxon>Planctomycetota</taxon>
        <taxon>Planctomycetia</taxon>
        <taxon>Planctomycetales</taxon>
        <taxon>Planctomycetaceae</taxon>
        <taxon>Planctopirus</taxon>
    </lineage>
</organism>
<feature type="domain" description="Transglutaminase-like" evidence="1">
    <location>
        <begin position="174"/>
        <end position="237"/>
    </location>
</feature>
<protein>
    <submittedName>
        <fullName evidence="2">Transglutaminase domain protein</fullName>
    </submittedName>
</protein>
<dbReference type="HOGENOM" id="CLU_008973_2_0_0"/>
<dbReference type="SUPFAM" id="SSF54001">
    <property type="entry name" value="Cysteine proteinases"/>
    <property type="match status" value="1"/>
</dbReference>
<dbReference type="AlphaFoldDB" id="D5SWU4"/>
<dbReference type="EMBL" id="CP001744">
    <property type="protein sequence ID" value="ADG67444.1"/>
    <property type="molecule type" value="Genomic_DNA"/>
</dbReference>